<dbReference type="PATRIC" id="fig|1423769.4.peg.645"/>
<proteinExistence type="predicted"/>
<comment type="caution">
    <text evidence="3">The sequence shown here is derived from an EMBL/GenBank/DDBJ whole genome shotgun (WGS) entry which is preliminary data.</text>
</comment>
<dbReference type="RefSeq" id="WP_054718454.1">
    <property type="nucleotide sequence ID" value="NZ_AZEU01000118.1"/>
</dbReference>
<evidence type="ECO:0000313" key="3">
    <source>
        <dbReference type="EMBL" id="KRL45726.1"/>
    </source>
</evidence>
<feature type="transmembrane region" description="Helical" evidence="2">
    <location>
        <begin position="242"/>
        <end position="260"/>
    </location>
</feature>
<keyword evidence="2" id="KW-0812">Transmembrane</keyword>
<name>A0A0R1QN18_9LACO</name>
<organism evidence="3 4">
    <name type="scientific">Lacticaseibacillus manihotivorans DSM 13343 = JCM 12514</name>
    <dbReference type="NCBI Taxonomy" id="1423769"/>
    <lineage>
        <taxon>Bacteria</taxon>
        <taxon>Bacillati</taxon>
        <taxon>Bacillota</taxon>
        <taxon>Bacilli</taxon>
        <taxon>Lactobacillales</taxon>
        <taxon>Lactobacillaceae</taxon>
        <taxon>Lacticaseibacillus</taxon>
    </lineage>
</organism>
<dbReference type="EMBL" id="AZEU01000118">
    <property type="protein sequence ID" value="KRL45726.1"/>
    <property type="molecule type" value="Genomic_DNA"/>
</dbReference>
<dbReference type="AlphaFoldDB" id="A0A0R1QN18"/>
<keyword evidence="2" id="KW-1133">Transmembrane helix</keyword>
<dbReference type="OrthoDB" id="2328079at2"/>
<evidence type="ECO:0000313" key="4">
    <source>
        <dbReference type="Proteomes" id="UP000051790"/>
    </source>
</evidence>
<reference evidence="3 4" key="1">
    <citation type="journal article" date="2015" name="Genome Announc.">
        <title>Expanding the biotechnology potential of lactobacilli through comparative genomics of 213 strains and associated genera.</title>
        <authorList>
            <person name="Sun Z."/>
            <person name="Harris H.M."/>
            <person name="McCann A."/>
            <person name="Guo C."/>
            <person name="Argimon S."/>
            <person name="Zhang W."/>
            <person name="Yang X."/>
            <person name="Jeffery I.B."/>
            <person name="Cooney J.C."/>
            <person name="Kagawa T.F."/>
            <person name="Liu W."/>
            <person name="Song Y."/>
            <person name="Salvetti E."/>
            <person name="Wrobel A."/>
            <person name="Rasinkangas P."/>
            <person name="Parkhill J."/>
            <person name="Rea M.C."/>
            <person name="O'Sullivan O."/>
            <person name="Ritari J."/>
            <person name="Douillard F.P."/>
            <person name="Paul Ross R."/>
            <person name="Yang R."/>
            <person name="Briner A.E."/>
            <person name="Felis G.E."/>
            <person name="de Vos W.M."/>
            <person name="Barrangou R."/>
            <person name="Klaenhammer T.R."/>
            <person name="Caufield P.W."/>
            <person name="Cui Y."/>
            <person name="Zhang H."/>
            <person name="O'Toole P.W."/>
        </authorList>
    </citation>
    <scope>NUCLEOTIDE SEQUENCE [LARGE SCALE GENOMIC DNA]</scope>
    <source>
        <strain evidence="3 4">DSM 13343</strain>
    </source>
</reference>
<accession>A0A0R1QN18</accession>
<sequence>MDTFTLDIDSVARQLQRLASDVTYWLFRANGGRYYDDFNAGDYVGMGWNSITLEDIDNYRGNVDALKSKVHDLFPDDKQPGSTAGQLQRFVYALKKDDIVLVPSENSERYLIGKITSEVYAETDEELLDDKRHSPYQKRRKVHWLGVIDRNSADPALYKLVYAGHTLSNADEYKDYINRALFDSYITDDKIHSTYLVNQLQDIDMLDQSTFTYSYAHIHKLLFPDEKLISKTNVQSLGPIEIVGGITCVVLVSGLLLFAFRKEIKKASFKFFGQSVTIEKGETKEESVWKIERERRELELKEREATDKHIAAQDEHISNLINNASKIQQFSEDAVSAMKNIDITTSTELISAIQKANRLTENSSSKNKPES</sequence>
<gene>
    <name evidence="3" type="ORF">FD01_GL000605</name>
</gene>
<keyword evidence="1" id="KW-0175">Coiled coil</keyword>
<keyword evidence="2" id="KW-0472">Membrane</keyword>
<keyword evidence="4" id="KW-1185">Reference proteome</keyword>
<evidence type="ECO:0000256" key="1">
    <source>
        <dbReference type="SAM" id="Coils"/>
    </source>
</evidence>
<protein>
    <submittedName>
        <fullName evidence="3">Uncharacterized protein</fullName>
    </submittedName>
</protein>
<evidence type="ECO:0000256" key="2">
    <source>
        <dbReference type="SAM" id="Phobius"/>
    </source>
</evidence>
<feature type="coiled-coil region" evidence="1">
    <location>
        <begin position="284"/>
        <end position="315"/>
    </location>
</feature>
<dbReference type="Proteomes" id="UP000051790">
    <property type="component" value="Unassembled WGS sequence"/>
</dbReference>